<dbReference type="Proteomes" id="UP000520767">
    <property type="component" value="Unassembled WGS sequence"/>
</dbReference>
<comment type="caution">
    <text evidence="1">The sequence shown here is derived from an EMBL/GenBank/DDBJ whole genome shotgun (WGS) entry which is preliminary data.</text>
</comment>
<dbReference type="AlphaFoldDB" id="A0A7W7QFL4"/>
<keyword evidence="2" id="KW-1185">Reference proteome</keyword>
<evidence type="ECO:0000313" key="1">
    <source>
        <dbReference type="EMBL" id="MBB4912722.1"/>
    </source>
</evidence>
<reference evidence="1 2" key="1">
    <citation type="submission" date="2020-08" db="EMBL/GenBank/DDBJ databases">
        <title>Genomic Encyclopedia of Type Strains, Phase III (KMG-III): the genomes of soil and plant-associated and newly described type strains.</title>
        <authorList>
            <person name="Whitman W."/>
        </authorList>
    </citation>
    <scope>NUCLEOTIDE SEQUENCE [LARGE SCALE GENOMIC DNA]</scope>
    <source>
        <strain evidence="1 2">CECT 8960</strain>
    </source>
</reference>
<organism evidence="1 2">
    <name type="scientific">Actinophytocola algeriensis</name>
    <dbReference type="NCBI Taxonomy" id="1768010"/>
    <lineage>
        <taxon>Bacteria</taxon>
        <taxon>Bacillati</taxon>
        <taxon>Actinomycetota</taxon>
        <taxon>Actinomycetes</taxon>
        <taxon>Pseudonocardiales</taxon>
        <taxon>Pseudonocardiaceae</taxon>
    </lineage>
</organism>
<name>A0A7W7QFL4_9PSEU</name>
<sequence length="53" mass="6110">MLPVLLRPYPAAWLFPCRPTREQVLVCNVHRPLRRVVPARPSLLRLQPPSVVT</sequence>
<gene>
    <name evidence="1" type="ORF">FHR82_008996</name>
</gene>
<evidence type="ECO:0000313" key="2">
    <source>
        <dbReference type="Proteomes" id="UP000520767"/>
    </source>
</evidence>
<dbReference type="EMBL" id="JACHJQ010000016">
    <property type="protein sequence ID" value="MBB4912722.1"/>
    <property type="molecule type" value="Genomic_DNA"/>
</dbReference>
<proteinExistence type="predicted"/>
<accession>A0A7W7QFL4</accession>
<protein>
    <submittedName>
        <fullName evidence="1">Uncharacterized protein</fullName>
    </submittedName>
</protein>